<evidence type="ECO:0000313" key="3">
    <source>
        <dbReference type="Proteomes" id="UP001484239"/>
    </source>
</evidence>
<sequence>MPHPRSNALHLALHLALLLALLALPTGLAAQDAAPPSPFPDGRATIEADFEGTPLNLWSYKPDNYVGDGFVVLFHGASRAAEAYRDNAAGFAEKYGRLVVVPEFDAERFPSRRYQFGGAFGEDGEFAAPSEHTFAFVPQIVAHIRAREGRADLPYLLLGYSAGAQFIERMAAFLDTDAERLIAMSPGSSMFPTVEMDYGLGFGGLPAEWSTEARIQRYLALPLTIAIGSADVEEGQLPTGDAFDQGVHRYSRNLRWFTTAMDLAHTRGWPFNWRLVIHHGAGHPPPEMFDHPQMGNSLFGHRTGG</sequence>
<keyword evidence="3" id="KW-1185">Reference proteome</keyword>
<dbReference type="InterPro" id="IPR029058">
    <property type="entry name" value="AB_hydrolase_fold"/>
</dbReference>
<comment type="caution">
    <text evidence="2">The sequence shown here is derived from an EMBL/GenBank/DDBJ whole genome shotgun (WGS) entry which is preliminary data.</text>
</comment>
<protein>
    <recommendedName>
        <fullName evidence="4">Alpha/beta hydrolase</fullName>
    </recommendedName>
</protein>
<dbReference type="Proteomes" id="UP001484239">
    <property type="component" value="Unassembled WGS sequence"/>
</dbReference>
<dbReference type="EMBL" id="JBBHLI010000011">
    <property type="protein sequence ID" value="MEK9502432.1"/>
    <property type="molecule type" value="Genomic_DNA"/>
</dbReference>
<name>A0ABU9EE64_9BACT</name>
<gene>
    <name evidence="2" type="ORF">WI372_15670</name>
</gene>
<accession>A0ABU9EE64</accession>
<feature type="chain" id="PRO_5045491881" description="Alpha/beta hydrolase" evidence="1">
    <location>
        <begin position="31"/>
        <end position="305"/>
    </location>
</feature>
<evidence type="ECO:0008006" key="4">
    <source>
        <dbReference type="Google" id="ProtNLM"/>
    </source>
</evidence>
<organism evidence="2 3">
    <name type="scientific">Gaopeijia maritima</name>
    <dbReference type="NCBI Taxonomy" id="3119007"/>
    <lineage>
        <taxon>Bacteria</taxon>
        <taxon>Pseudomonadati</taxon>
        <taxon>Gemmatimonadota</taxon>
        <taxon>Longimicrobiia</taxon>
        <taxon>Gaopeijiales</taxon>
        <taxon>Gaopeijiaceae</taxon>
        <taxon>Gaopeijia</taxon>
    </lineage>
</organism>
<reference evidence="2 3" key="1">
    <citation type="submission" date="2024-02" db="EMBL/GenBank/DDBJ databases">
        <title>A novel Gemmatimonadota bacterium.</title>
        <authorList>
            <person name="Du Z.-J."/>
            <person name="Ye Y.-Q."/>
        </authorList>
    </citation>
    <scope>NUCLEOTIDE SEQUENCE [LARGE SCALE GENOMIC DNA]</scope>
    <source>
        <strain evidence="2 3">DH-20</strain>
    </source>
</reference>
<dbReference type="SUPFAM" id="SSF53474">
    <property type="entry name" value="alpha/beta-Hydrolases"/>
    <property type="match status" value="1"/>
</dbReference>
<keyword evidence="1" id="KW-0732">Signal</keyword>
<dbReference type="Gene3D" id="3.40.50.1820">
    <property type="entry name" value="alpha/beta hydrolase"/>
    <property type="match status" value="1"/>
</dbReference>
<evidence type="ECO:0000313" key="2">
    <source>
        <dbReference type="EMBL" id="MEK9502432.1"/>
    </source>
</evidence>
<dbReference type="RefSeq" id="WP_405283937.1">
    <property type="nucleotide sequence ID" value="NZ_CP144380.1"/>
</dbReference>
<evidence type="ECO:0000256" key="1">
    <source>
        <dbReference type="SAM" id="SignalP"/>
    </source>
</evidence>
<feature type="signal peptide" evidence="1">
    <location>
        <begin position="1"/>
        <end position="30"/>
    </location>
</feature>
<proteinExistence type="predicted"/>